<dbReference type="PANTHER" id="PTHR33755:SF9">
    <property type="entry name" value="TOXIN PARE1"/>
    <property type="match status" value="1"/>
</dbReference>
<evidence type="ECO:0000313" key="5">
    <source>
        <dbReference type="Proteomes" id="UP001064262"/>
    </source>
</evidence>
<evidence type="ECO:0000256" key="2">
    <source>
        <dbReference type="ARBA" id="ARBA00022649"/>
    </source>
</evidence>
<dbReference type="Proteomes" id="UP001064262">
    <property type="component" value="Unassembled WGS sequence"/>
</dbReference>
<protein>
    <recommendedName>
        <fullName evidence="3">Toxin</fullName>
    </recommendedName>
</protein>
<dbReference type="PANTHER" id="PTHR33755">
    <property type="entry name" value="TOXIN PARE1-RELATED"/>
    <property type="match status" value="1"/>
</dbReference>
<sequence length="102" mass="11894">MMVKSKKIKLTPKAEQDLADIWYYGMSHFGDEAAERYLDKIDHAFRAIAQHEIGTARPELATGVFSYPLAKHMLFFFNESDAVIIIRILHQTQDALRHLKWF</sequence>
<comment type="similarity">
    <text evidence="1 3">Belongs to the RelE toxin family.</text>
</comment>
<reference evidence="4" key="1">
    <citation type="submission" date="2022-09" db="EMBL/GenBank/DDBJ databases">
        <title>Winslowiella arboricola sp. nov., isolated from bleeding cankers on broadleaf hosts.</title>
        <authorList>
            <person name="Brady C."/>
            <person name="Kaur S."/>
            <person name="Crampton B."/>
            <person name="Maddock D."/>
            <person name="Arnold D."/>
            <person name="Denman S."/>
        </authorList>
    </citation>
    <scope>NUCLEOTIDE SEQUENCE</scope>
    <source>
        <strain evidence="4">BAC 15a-03b</strain>
    </source>
</reference>
<dbReference type="InterPro" id="IPR028344">
    <property type="entry name" value="ParE1/4"/>
</dbReference>
<dbReference type="Pfam" id="PF05016">
    <property type="entry name" value="ParE_toxin"/>
    <property type="match status" value="1"/>
</dbReference>
<dbReference type="InterPro" id="IPR051803">
    <property type="entry name" value="TA_system_RelE-like_toxin"/>
</dbReference>
<evidence type="ECO:0000256" key="1">
    <source>
        <dbReference type="ARBA" id="ARBA00006226"/>
    </source>
</evidence>
<accession>A0A9J6PHA9</accession>
<dbReference type="AlphaFoldDB" id="A0A9J6PHA9"/>
<dbReference type="InterPro" id="IPR007712">
    <property type="entry name" value="RelE/ParE_toxin"/>
</dbReference>
<proteinExistence type="inferred from homology"/>
<dbReference type="PIRSF" id="PIRSF029218">
    <property type="entry name" value="ParE"/>
    <property type="match status" value="1"/>
</dbReference>
<name>A0A9J6PHA9_9GAMM</name>
<dbReference type="Gene3D" id="3.30.2310.20">
    <property type="entry name" value="RelE-like"/>
    <property type="match status" value="1"/>
</dbReference>
<dbReference type="EMBL" id="JAODIM010000039">
    <property type="protein sequence ID" value="MCU5777705.1"/>
    <property type="molecule type" value="Genomic_DNA"/>
</dbReference>
<dbReference type="InterPro" id="IPR035093">
    <property type="entry name" value="RelE/ParE_toxin_dom_sf"/>
</dbReference>
<keyword evidence="2" id="KW-1277">Toxin-antitoxin system</keyword>
<dbReference type="RefSeq" id="WP_267143108.1">
    <property type="nucleotide sequence ID" value="NZ_JAODIL010000075.1"/>
</dbReference>
<gene>
    <name evidence="4" type="ORF">N5923_09390</name>
</gene>
<organism evidence="4 5">
    <name type="scientific">Winslowiella arboricola</name>
    <dbReference type="NCBI Taxonomy" id="2978220"/>
    <lineage>
        <taxon>Bacteria</taxon>
        <taxon>Pseudomonadati</taxon>
        <taxon>Pseudomonadota</taxon>
        <taxon>Gammaproteobacteria</taxon>
        <taxon>Enterobacterales</taxon>
        <taxon>Erwiniaceae</taxon>
        <taxon>Winslowiella</taxon>
    </lineage>
</organism>
<evidence type="ECO:0000256" key="3">
    <source>
        <dbReference type="PIRNR" id="PIRNR029218"/>
    </source>
</evidence>
<comment type="caution">
    <text evidence="4">The sequence shown here is derived from an EMBL/GenBank/DDBJ whole genome shotgun (WGS) entry which is preliminary data.</text>
</comment>
<evidence type="ECO:0000313" key="4">
    <source>
        <dbReference type="EMBL" id="MCU5777705.1"/>
    </source>
</evidence>
<keyword evidence="5" id="KW-1185">Reference proteome</keyword>